<keyword evidence="4" id="KW-1185">Reference proteome</keyword>
<keyword evidence="1" id="KW-1133">Transmembrane helix</keyword>
<evidence type="ECO:0000313" key="3">
    <source>
        <dbReference type="EMBL" id="MCI2282270.1"/>
    </source>
</evidence>
<keyword evidence="1" id="KW-0812">Transmembrane</keyword>
<accession>A0ABS9WWW1</accession>
<reference evidence="3" key="1">
    <citation type="submission" date="2022-01" db="EMBL/GenBank/DDBJ databases">
        <title>Colwellia maritima, isolated from seawater.</title>
        <authorList>
            <person name="Kristyanto S."/>
            <person name="Jung J."/>
            <person name="Jeon C.O."/>
        </authorList>
    </citation>
    <scope>NUCLEOTIDE SEQUENCE</scope>
    <source>
        <strain evidence="3">MSW7</strain>
    </source>
</reference>
<gene>
    <name evidence="3" type="ORF">L3081_01180</name>
</gene>
<feature type="transmembrane region" description="Helical" evidence="1">
    <location>
        <begin position="28"/>
        <end position="52"/>
    </location>
</feature>
<evidence type="ECO:0000256" key="2">
    <source>
        <dbReference type="SAM" id="SignalP"/>
    </source>
</evidence>
<sequence>MKFLTYLCAFIFSFQAQAHDDHYLGEGFAHNLVHVILLFLLIAVVVTGVKWFRKRAKKIKD</sequence>
<proteinExistence type="predicted"/>
<protein>
    <submittedName>
        <fullName evidence="3">Uncharacterized protein</fullName>
    </submittedName>
</protein>
<feature type="chain" id="PRO_5045955717" evidence="2">
    <location>
        <begin position="19"/>
        <end position="61"/>
    </location>
</feature>
<keyword evidence="1" id="KW-0472">Membrane</keyword>
<dbReference type="EMBL" id="JAKKSL010000001">
    <property type="protein sequence ID" value="MCI2282270.1"/>
    <property type="molecule type" value="Genomic_DNA"/>
</dbReference>
<dbReference type="Proteomes" id="UP001139646">
    <property type="component" value="Unassembled WGS sequence"/>
</dbReference>
<organism evidence="3 4">
    <name type="scientific">Colwellia maritima</name>
    <dbReference type="NCBI Taxonomy" id="2912588"/>
    <lineage>
        <taxon>Bacteria</taxon>
        <taxon>Pseudomonadati</taxon>
        <taxon>Pseudomonadota</taxon>
        <taxon>Gammaproteobacteria</taxon>
        <taxon>Alteromonadales</taxon>
        <taxon>Colwelliaceae</taxon>
        <taxon>Colwellia</taxon>
    </lineage>
</organism>
<comment type="caution">
    <text evidence="3">The sequence shown here is derived from an EMBL/GenBank/DDBJ whole genome shotgun (WGS) entry which is preliminary data.</text>
</comment>
<evidence type="ECO:0000256" key="1">
    <source>
        <dbReference type="SAM" id="Phobius"/>
    </source>
</evidence>
<feature type="signal peptide" evidence="2">
    <location>
        <begin position="1"/>
        <end position="18"/>
    </location>
</feature>
<evidence type="ECO:0000313" key="4">
    <source>
        <dbReference type="Proteomes" id="UP001139646"/>
    </source>
</evidence>
<name>A0ABS9WWW1_9GAMM</name>
<dbReference type="RefSeq" id="WP_242282860.1">
    <property type="nucleotide sequence ID" value="NZ_JAKKSL010000001.1"/>
</dbReference>
<keyword evidence="2" id="KW-0732">Signal</keyword>